<feature type="transmembrane region" description="Helical" evidence="10">
    <location>
        <begin position="120"/>
        <end position="137"/>
    </location>
</feature>
<dbReference type="GO" id="GO:0004169">
    <property type="term" value="F:dolichyl-phosphate-mannose-protein mannosyltransferase activity"/>
    <property type="evidence" value="ECO:0007669"/>
    <property type="project" value="UniProtKB-UniRule"/>
</dbReference>
<keyword evidence="5 10" id="KW-0808">Transferase</keyword>
<comment type="subcellular location">
    <subcellularLocation>
        <location evidence="10">Cell membrane</location>
    </subcellularLocation>
    <subcellularLocation>
        <location evidence="1">Endomembrane system</location>
        <topology evidence="1">Multi-pass membrane protein</topology>
    </subcellularLocation>
</comment>
<name>A0A345NQG1_9MICO</name>
<dbReference type="InterPro" id="IPR003342">
    <property type="entry name" value="ArnT-like_N"/>
</dbReference>
<evidence type="ECO:0000259" key="12">
    <source>
        <dbReference type="Pfam" id="PF16192"/>
    </source>
</evidence>
<keyword evidence="4 10" id="KW-0328">Glycosyltransferase</keyword>
<evidence type="ECO:0000256" key="8">
    <source>
        <dbReference type="ARBA" id="ARBA00023136"/>
    </source>
</evidence>
<evidence type="ECO:0000256" key="7">
    <source>
        <dbReference type="ARBA" id="ARBA00022989"/>
    </source>
</evidence>
<evidence type="ECO:0000256" key="3">
    <source>
        <dbReference type="ARBA" id="ARBA00007222"/>
    </source>
</evidence>
<feature type="transmembrane region" description="Helical" evidence="10">
    <location>
        <begin position="144"/>
        <end position="160"/>
    </location>
</feature>
<dbReference type="OrthoDB" id="9776737at2"/>
<evidence type="ECO:0000256" key="1">
    <source>
        <dbReference type="ARBA" id="ARBA00004127"/>
    </source>
</evidence>
<dbReference type="AlphaFoldDB" id="A0A345NQG1"/>
<dbReference type="KEGG" id="orn:DV701_15135"/>
<dbReference type="Pfam" id="PF02366">
    <property type="entry name" value="PMT"/>
    <property type="match status" value="1"/>
</dbReference>
<dbReference type="PANTHER" id="PTHR10050">
    <property type="entry name" value="DOLICHYL-PHOSPHATE-MANNOSE--PROTEIN MANNOSYLTRANSFERASE"/>
    <property type="match status" value="1"/>
</dbReference>
<evidence type="ECO:0000256" key="2">
    <source>
        <dbReference type="ARBA" id="ARBA00004922"/>
    </source>
</evidence>
<feature type="transmembrane region" description="Helical" evidence="10">
    <location>
        <begin position="172"/>
        <end position="190"/>
    </location>
</feature>
<sequence>MEYLRARLLGPDPSSLPRSDRAAWLGVLLVTVLGGAVRFFRLGHPHELVFDETYYVKQAWSLRLFGYEREVREGLEEPDQLFTHGTPDVFGTAPDLVVHPPVGKWMIALGEMLMGPDSAAGWRLSSAVVGTLSILLLGRIAWHLWHNALLSVAAATLLAADGHHFVQSRIGLLDIFVMWWALLAFFFLLLDREQARRRLAVRWGPWSERIRGRAVPRNPLQRWMRWWGPGLGMRWWRLAAGISLGLCTGTKWSGLYFLAVFGLMTVWWDIGARRTAGAPGWFTGGVVRDGIPAFLTVVPVALVTYVTSWTGWLATTGGWKREWAQDHPATGGLAALVPDPLRSLWAYHQEMYTFHVGLQNEHAWKSNPWSWSVQWRPTLFFSEWPTRGEKGCEVADCVEYIASLGNLFVWWGATLGLLVVAFLWLLGRDWRAGAALAGVVAGWFPWFLYQTRTIYSFYAVAFVPWLVLVVVCCLGLALGPADASRRRRRWGAVLVVGYLTLAVAWFVWYYPVHTAMVIPRHEWKLRMWFDFWT</sequence>
<feature type="transmembrane region" description="Helical" evidence="10">
    <location>
        <begin position="291"/>
        <end position="312"/>
    </location>
</feature>
<comment type="function">
    <text evidence="10">Protein O-mannosyltransferase that catalyzes the transfer of a single mannose residue from a polyprenol phospho-mannosyl lipidic donor to the hydroxyl group of selected serine and threonine residues in acceptor proteins.</text>
</comment>
<keyword evidence="10" id="KW-1003">Cell membrane</keyword>
<dbReference type="GO" id="GO:0005886">
    <property type="term" value="C:plasma membrane"/>
    <property type="evidence" value="ECO:0007669"/>
    <property type="project" value="UniProtKB-SubCell"/>
</dbReference>
<dbReference type="GO" id="GO:0012505">
    <property type="term" value="C:endomembrane system"/>
    <property type="evidence" value="ECO:0007669"/>
    <property type="project" value="UniProtKB-SubCell"/>
</dbReference>
<feature type="domain" description="Protein O-mannosyl-transferase C-terminal four TM" evidence="12">
    <location>
        <begin position="341"/>
        <end position="532"/>
    </location>
</feature>
<feature type="transmembrane region" description="Helical" evidence="10">
    <location>
        <begin position="21"/>
        <end position="40"/>
    </location>
</feature>
<dbReference type="PANTHER" id="PTHR10050:SF46">
    <property type="entry name" value="PROTEIN O-MANNOSYL-TRANSFERASE 2"/>
    <property type="match status" value="1"/>
</dbReference>
<dbReference type="Proteomes" id="UP000253790">
    <property type="component" value="Chromosome"/>
</dbReference>
<evidence type="ECO:0000256" key="10">
    <source>
        <dbReference type="RuleBase" id="RU367007"/>
    </source>
</evidence>
<dbReference type="EMBL" id="CP031229">
    <property type="protein sequence ID" value="AXH97269.1"/>
    <property type="molecule type" value="Genomic_DNA"/>
</dbReference>
<dbReference type="UniPathway" id="UPA00378"/>
<evidence type="ECO:0000256" key="6">
    <source>
        <dbReference type="ARBA" id="ARBA00022692"/>
    </source>
</evidence>
<keyword evidence="6 10" id="KW-0812">Transmembrane</keyword>
<proteinExistence type="inferred from homology"/>
<gene>
    <name evidence="13" type="ORF">DV701_15135</name>
</gene>
<protein>
    <recommendedName>
        <fullName evidence="9 10">Polyprenol-phosphate-mannose--protein mannosyltransferase</fullName>
        <ecNumber evidence="10">2.4.1.-</ecNumber>
    </recommendedName>
</protein>
<evidence type="ECO:0000256" key="5">
    <source>
        <dbReference type="ARBA" id="ARBA00022679"/>
    </source>
</evidence>
<dbReference type="InterPro" id="IPR032421">
    <property type="entry name" value="PMT_4TMC"/>
</dbReference>
<feature type="transmembrane region" description="Helical" evidence="10">
    <location>
        <begin position="490"/>
        <end position="510"/>
    </location>
</feature>
<keyword evidence="14" id="KW-1185">Reference proteome</keyword>
<dbReference type="RefSeq" id="WP_114929454.1">
    <property type="nucleotide sequence ID" value="NZ_CP031229.1"/>
</dbReference>
<accession>A0A345NQG1</accession>
<evidence type="ECO:0000313" key="13">
    <source>
        <dbReference type="EMBL" id="AXH97269.1"/>
    </source>
</evidence>
<feature type="transmembrane region" description="Helical" evidence="10">
    <location>
        <begin position="408"/>
        <end position="426"/>
    </location>
</feature>
<evidence type="ECO:0000259" key="11">
    <source>
        <dbReference type="Pfam" id="PF02366"/>
    </source>
</evidence>
<keyword evidence="7 10" id="KW-1133">Transmembrane helix</keyword>
<feature type="transmembrane region" description="Helical" evidence="10">
    <location>
        <begin position="433"/>
        <end position="449"/>
    </location>
</feature>
<comment type="similarity">
    <text evidence="3 10">Belongs to the glycosyltransferase 39 family.</text>
</comment>
<dbReference type="EC" id="2.4.1.-" evidence="10"/>
<evidence type="ECO:0000256" key="4">
    <source>
        <dbReference type="ARBA" id="ARBA00022676"/>
    </source>
</evidence>
<evidence type="ECO:0000256" key="9">
    <source>
        <dbReference type="ARBA" id="ARBA00093617"/>
    </source>
</evidence>
<feature type="domain" description="ArnT-like N-terminal" evidence="11">
    <location>
        <begin position="29"/>
        <end position="194"/>
    </location>
</feature>
<reference evidence="13 14" key="1">
    <citation type="submission" date="2018-07" db="EMBL/GenBank/DDBJ databases">
        <title>Complete genome sequencing of Ornithinimicrobium sp. AMA3305.</title>
        <authorList>
            <person name="Bae J.-W."/>
        </authorList>
    </citation>
    <scope>NUCLEOTIDE SEQUENCE [LARGE SCALE GENOMIC DNA]</scope>
    <source>
        <strain evidence="13 14">AMA3305</strain>
    </source>
</reference>
<comment type="pathway">
    <text evidence="2 10">Protein modification; protein glycosylation.</text>
</comment>
<keyword evidence="8 10" id="KW-0472">Membrane</keyword>
<dbReference type="InterPro" id="IPR027005">
    <property type="entry name" value="PMT-like"/>
</dbReference>
<feature type="transmembrane region" description="Helical" evidence="10">
    <location>
        <begin position="252"/>
        <end position="270"/>
    </location>
</feature>
<dbReference type="Pfam" id="PF16192">
    <property type="entry name" value="PMT_4TMC"/>
    <property type="match status" value="1"/>
</dbReference>
<evidence type="ECO:0000313" key="14">
    <source>
        <dbReference type="Proteomes" id="UP000253790"/>
    </source>
</evidence>
<feature type="transmembrane region" description="Helical" evidence="10">
    <location>
        <begin position="455"/>
        <end position="478"/>
    </location>
</feature>
<organism evidence="13 14">
    <name type="scientific">Ornithinimicrobium avium</name>
    <dbReference type="NCBI Taxonomy" id="2283195"/>
    <lineage>
        <taxon>Bacteria</taxon>
        <taxon>Bacillati</taxon>
        <taxon>Actinomycetota</taxon>
        <taxon>Actinomycetes</taxon>
        <taxon>Micrococcales</taxon>
        <taxon>Ornithinimicrobiaceae</taxon>
        <taxon>Ornithinimicrobium</taxon>
    </lineage>
</organism>